<keyword evidence="4" id="KW-1185">Reference proteome</keyword>
<proteinExistence type="predicted"/>
<dbReference type="RefSeq" id="WP_397085587.1">
    <property type="nucleotide sequence ID" value="NZ_JBITGY010000007.1"/>
</dbReference>
<sequence length="144" mass="14363">MRHQLLLATVAAAIALTGCGAAAKPAAAPSAAAPSAAAPSTADTSAPASADPVCEELKKAKAEMEQGGEPDLAGLIISAGEASAKLVEQAQNPDLVKALQLNVEIADAVKKATDGDGDLQEAIAGVQTQIDESEELTTKVCGKF</sequence>
<evidence type="ECO:0000313" key="4">
    <source>
        <dbReference type="Proteomes" id="UP001612741"/>
    </source>
</evidence>
<keyword evidence="2" id="KW-0732">Signal</keyword>
<organism evidence="3 4">
    <name type="scientific">Nonomuraea typhae</name>
    <dbReference type="NCBI Taxonomy" id="2603600"/>
    <lineage>
        <taxon>Bacteria</taxon>
        <taxon>Bacillati</taxon>
        <taxon>Actinomycetota</taxon>
        <taxon>Actinomycetes</taxon>
        <taxon>Streptosporangiales</taxon>
        <taxon>Streptosporangiaceae</taxon>
        <taxon>Nonomuraea</taxon>
    </lineage>
</organism>
<evidence type="ECO:0000256" key="2">
    <source>
        <dbReference type="SAM" id="SignalP"/>
    </source>
</evidence>
<evidence type="ECO:0000256" key="1">
    <source>
        <dbReference type="SAM" id="MobiDB-lite"/>
    </source>
</evidence>
<feature type="chain" id="PRO_5045538148" description="Small secreted protein" evidence="2">
    <location>
        <begin position="24"/>
        <end position="144"/>
    </location>
</feature>
<comment type="caution">
    <text evidence="3">The sequence shown here is derived from an EMBL/GenBank/DDBJ whole genome shotgun (WGS) entry which is preliminary data.</text>
</comment>
<gene>
    <name evidence="3" type="ORF">ACIBG2_27835</name>
</gene>
<name>A0ABW7YZ61_9ACTN</name>
<dbReference type="EMBL" id="JBITGY010000007">
    <property type="protein sequence ID" value="MFI6501217.1"/>
    <property type="molecule type" value="Genomic_DNA"/>
</dbReference>
<reference evidence="3 4" key="1">
    <citation type="submission" date="2024-10" db="EMBL/GenBank/DDBJ databases">
        <title>The Natural Products Discovery Center: Release of the First 8490 Sequenced Strains for Exploring Actinobacteria Biosynthetic Diversity.</title>
        <authorList>
            <person name="Kalkreuter E."/>
            <person name="Kautsar S.A."/>
            <person name="Yang D."/>
            <person name="Bader C.D."/>
            <person name="Teijaro C.N."/>
            <person name="Fluegel L."/>
            <person name="Davis C.M."/>
            <person name="Simpson J.R."/>
            <person name="Lauterbach L."/>
            <person name="Steele A.D."/>
            <person name="Gui C."/>
            <person name="Meng S."/>
            <person name="Li G."/>
            <person name="Viehrig K."/>
            <person name="Ye F."/>
            <person name="Su P."/>
            <person name="Kiefer A.F."/>
            <person name="Nichols A."/>
            <person name="Cepeda A.J."/>
            <person name="Yan W."/>
            <person name="Fan B."/>
            <person name="Jiang Y."/>
            <person name="Adhikari A."/>
            <person name="Zheng C.-J."/>
            <person name="Schuster L."/>
            <person name="Cowan T.M."/>
            <person name="Smanski M.J."/>
            <person name="Chevrette M.G."/>
            <person name="De Carvalho L.P.S."/>
            <person name="Shen B."/>
        </authorList>
    </citation>
    <scope>NUCLEOTIDE SEQUENCE [LARGE SCALE GENOMIC DNA]</scope>
    <source>
        <strain evidence="3 4">NPDC050545</strain>
    </source>
</reference>
<dbReference type="PROSITE" id="PS51257">
    <property type="entry name" value="PROKAR_LIPOPROTEIN"/>
    <property type="match status" value="1"/>
</dbReference>
<feature type="region of interest" description="Disordered" evidence="1">
    <location>
        <begin position="33"/>
        <end position="53"/>
    </location>
</feature>
<evidence type="ECO:0008006" key="5">
    <source>
        <dbReference type="Google" id="ProtNLM"/>
    </source>
</evidence>
<accession>A0ABW7YZ61</accession>
<evidence type="ECO:0000313" key="3">
    <source>
        <dbReference type="EMBL" id="MFI6501217.1"/>
    </source>
</evidence>
<feature type="compositionally biased region" description="Low complexity" evidence="1">
    <location>
        <begin position="33"/>
        <end position="52"/>
    </location>
</feature>
<feature type="signal peptide" evidence="2">
    <location>
        <begin position="1"/>
        <end position="23"/>
    </location>
</feature>
<dbReference type="Proteomes" id="UP001612741">
    <property type="component" value="Unassembled WGS sequence"/>
</dbReference>
<protein>
    <recommendedName>
        <fullName evidence="5">Small secreted protein</fullName>
    </recommendedName>
</protein>